<keyword evidence="4" id="KW-1185">Reference proteome</keyword>
<dbReference type="InterPro" id="IPR020904">
    <property type="entry name" value="Sc_DH/Rdtase_CS"/>
</dbReference>
<dbReference type="InterPro" id="IPR002347">
    <property type="entry name" value="SDR_fam"/>
</dbReference>
<dbReference type="InterPro" id="IPR036291">
    <property type="entry name" value="NAD(P)-bd_dom_sf"/>
</dbReference>
<dbReference type="Pfam" id="PF00106">
    <property type="entry name" value="adh_short"/>
    <property type="match status" value="1"/>
</dbReference>
<dbReference type="PROSITE" id="PS00061">
    <property type="entry name" value="ADH_SHORT"/>
    <property type="match status" value="1"/>
</dbReference>
<comment type="similarity">
    <text evidence="1">Belongs to the short-chain dehydrogenases/reductases (SDR) family.</text>
</comment>
<evidence type="ECO:0000256" key="2">
    <source>
        <dbReference type="ARBA" id="ARBA00023002"/>
    </source>
</evidence>
<gene>
    <name evidence="3" type="ORF">EDC65_0505</name>
</gene>
<accession>A0A3N1MF40</accession>
<dbReference type="PRINTS" id="PR00081">
    <property type="entry name" value="GDHRDH"/>
</dbReference>
<organism evidence="3 4">
    <name type="scientific">Stella humosa</name>
    <dbReference type="NCBI Taxonomy" id="94"/>
    <lineage>
        <taxon>Bacteria</taxon>
        <taxon>Pseudomonadati</taxon>
        <taxon>Pseudomonadota</taxon>
        <taxon>Alphaproteobacteria</taxon>
        <taxon>Rhodospirillales</taxon>
        <taxon>Stellaceae</taxon>
        <taxon>Stella</taxon>
    </lineage>
</organism>
<keyword evidence="2" id="KW-0560">Oxidoreductase</keyword>
<dbReference type="GO" id="GO:0016020">
    <property type="term" value="C:membrane"/>
    <property type="evidence" value="ECO:0007669"/>
    <property type="project" value="TreeGrafter"/>
</dbReference>
<dbReference type="SUPFAM" id="SSF51735">
    <property type="entry name" value="NAD(P)-binding Rossmann-fold domains"/>
    <property type="match status" value="1"/>
</dbReference>
<dbReference type="GO" id="GO:0016491">
    <property type="term" value="F:oxidoreductase activity"/>
    <property type="evidence" value="ECO:0007669"/>
    <property type="project" value="UniProtKB-KW"/>
</dbReference>
<dbReference type="PANTHER" id="PTHR44196:SF1">
    <property type="entry name" value="DEHYDROGENASE_REDUCTASE SDR FAMILY MEMBER 7B"/>
    <property type="match status" value="1"/>
</dbReference>
<dbReference type="AlphaFoldDB" id="A0A3N1MF40"/>
<dbReference type="EMBL" id="RJKX01000011">
    <property type="protein sequence ID" value="ROQ01327.1"/>
    <property type="molecule type" value="Genomic_DNA"/>
</dbReference>
<evidence type="ECO:0000313" key="3">
    <source>
        <dbReference type="EMBL" id="ROQ01327.1"/>
    </source>
</evidence>
<sequence length="263" mass="27400">MYRRPMTSHVAGSGSILVTGASSGIGAALALAYAVPGAVLELGGRDASRLEAVAVQCRNRGATVRTAAIDVADRTTMADWIADADLSHPLALVIANAGISAGTGDGGESEAQARRIFAVNVDGVLNTVHPAIACMRPRRRGQIALMSSLAAFRGFPGAPAYCASKAAVRVLGEAMRGELRADGIGVSVICPGYVESPMTAVNRFPMPMLMSAERAAAIICRGLARDRGRIAFPWPVYAAVRLLAGLPIAWTDPLLRRLPRKGG</sequence>
<protein>
    <submittedName>
        <fullName evidence="3">Short-subunit dehydrogenase</fullName>
    </submittedName>
</protein>
<reference evidence="3 4" key="1">
    <citation type="submission" date="2018-11" db="EMBL/GenBank/DDBJ databases">
        <title>Genomic Encyclopedia of Type Strains, Phase IV (KMG-IV): sequencing the most valuable type-strain genomes for metagenomic binning, comparative biology and taxonomic classification.</title>
        <authorList>
            <person name="Goeker M."/>
        </authorList>
    </citation>
    <scope>NUCLEOTIDE SEQUENCE [LARGE SCALE GENOMIC DNA]</scope>
    <source>
        <strain evidence="3 4">DSM 5900</strain>
    </source>
</reference>
<dbReference type="PANTHER" id="PTHR44196">
    <property type="entry name" value="DEHYDROGENASE/REDUCTASE SDR FAMILY MEMBER 7B"/>
    <property type="match status" value="1"/>
</dbReference>
<comment type="caution">
    <text evidence="3">The sequence shown here is derived from an EMBL/GenBank/DDBJ whole genome shotgun (WGS) entry which is preliminary data.</text>
</comment>
<name>A0A3N1MF40_9PROT</name>
<evidence type="ECO:0000256" key="1">
    <source>
        <dbReference type="ARBA" id="ARBA00006484"/>
    </source>
</evidence>
<dbReference type="Gene3D" id="3.40.50.720">
    <property type="entry name" value="NAD(P)-binding Rossmann-like Domain"/>
    <property type="match status" value="1"/>
</dbReference>
<proteinExistence type="inferred from homology"/>
<evidence type="ECO:0000313" key="4">
    <source>
        <dbReference type="Proteomes" id="UP000278222"/>
    </source>
</evidence>
<dbReference type="Proteomes" id="UP000278222">
    <property type="component" value="Unassembled WGS sequence"/>
</dbReference>